<evidence type="ECO:0000313" key="2">
    <source>
        <dbReference type="EMBL" id="GAA3809151.1"/>
    </source>
</evidence>
<accession>A0ABP7I6T3</accession>
<keyword evidence="1" id="KW-0812">Transmembrane</keyword>
<evidence type="ECO:0000313" key="3">
    <source>
        <dbReference type="Proteomes" id="UP001501009"/>
    </source>
</evidence>
<dbReference type="EMBL" id="BAABDE010000020">
    <property type="protein sequence ID" value="GAA3809151.1"/>
    <property type="molecule type" value="Genomic_DNA"/>
</dbReference>
<sequence length="240" mass="25255">MIPCSYVNRATEVDMKTRIGYAAWVAGVAQFFVAHVIAELAWARTYSWAGNNISDLGNAHCAMQSEPEPRYICSPEHGLMNASFITLGTLLAVGVFFTGAVWRRGASALVARWLLACAGMGFVLAGLASADVHENQHVLGALLIMAMGNIGLVLAGVGLADDVSGPLRWATSLLGVTAITAFGLFLSHRYLGLGMGGMERVAAFPLLVWALAAGVRGLCHQATRVQDAPPGRHGAQAAHS</sequence>
<dbReference type="InterPro" id="IPR009339">
    <property type="entry name" value="DUF998"/>
</dbReference>
<keyword evidence="3" id="KW-1185">Reference proteome</keyword>
<dbReference type="Proteomes" id="UP001501009">
    <property type="component" value="Unassembled WGS sequence"/>
</dbReference>
<dbReference type="Pfam" id="PF06197">
    <property type="entry name" value="DUF998"/>
    <property type="match status" value="1"/>
</dbReference>
<feature type="transmembrane region" description="Helical" evidence="1">
    <location>
        <begin position="109"/>
        <end position="130"/>
    </location>
</feature>
<comment type="caution">
    <text evidence="2">The sequence shown here is derived from an EMBL/GenBank/DDBJ whole genome shotgun (WGS) entry which is preliminary data.</text>
</comment>
<feature type="transmembrane region" description="Helical" evidence="1">
    <location>
        <begin position="202"/>
        <end position="219"/>
    </location>
</feature>
<feature type="transmembrane region" description="Helical" evidence="1">
    <location>
        <begin position="21"/>
        <end position="42"/>
    </location>
</feature>
<evidence type="ECO:0008006" key="4">
    <source>
        <dbReference type="Google" id="ProtNLM"/>
    </source>
</evidence>
<feature type="transmembrane region" description="Helical" evidence="1">
    <location>
        <begin position="136"/>
        <end position="157"/>
    </location>
</feature>
<reference evidence="3" key="1">
    <citation type="journal article" date="2019" name="Int. J. Syst. Evol. Microbiol.">
        <title>The Global Catalogue of Microorganisms (GCM) 10K type strain sequencing project: providing services to taxonomists for standard genome sequencing and annotation.</title>
        <authorList>
            <consortium name="The Broad Institute Genomics Platform"/>
            <consortium name="The Broad Institute Genome Sequencing Center for Infectious Disease"/>
            <person name="Wu L."/>
            <person name="Ma J."/>
        </authorList>
    </citation>
    <scope>NUCLEOTIDE SEQUENCE [LARGE SCALE GENOMIC DNA]</scope>
    <source>
        <strain evidence="3">JCM 17138</strain>
    </source>
</reference>
<name>A0ABP7I6T3_9ACTN</name>
<proteinExistence type="predicted"/>
<feature type="transmembrane region" description="Helical" evidence="1">
    <location>
        <begin position="84"/>
        <end position="102"/>
    </location>
</feature>
<keyword evidence="1" id="KW-1133">Transmembrane helix</keyword>
<evidence type="ECO:0000256" key="1">
    <source>
        <dbReference type="SAM" id="Phobius"/>
    </source>
</evidence>
<protein>
    <recommendedName>
        <fullName evidence="4">DUF998 domain-containing protein</fullName>
    </recommendedName>
</protein>
<gene>
    <name evidence="2" type="ORF">GCM10022403_049010</name>
</gene>
<organism evidence="2 3">
    <name type="scientific">Streptomyces coacervatus</name>
    <dbReference type="NCBI Taxonomy" id="647381"/>
    <lineage>
        <taxon>Bacteria</taxon>
        <taxon>Bacillati</taxon>
        <taxon>Actinomycetota</taxon>
        <taxon>Actinomycetes</taxon>
        <taxon>Kitasatosporales</taxon>
        <taxon>Streptomycetaceae</taxon>
        <taxon>Streptomyces</taxon>
    </lineage>
</organism>
<keyword evidence="1" id="KW-0472">Membrane</keyword>
<feature type="transmembrane region" description="Helical" evidence="1">
    <location>
        <begin position="169"/>
        <end position="190"/>
    </location>
</feature>